<evidence type="ECO:0000313" key="10">
    <source>
        <dbReference type="Proteomes" id="UP000290189"/>
    </source>
</evidence>
<dbReference type="Proteomes" id="UP000290189">
    <property type="component" value="Unassembled WGS sequence"/>
</dbReference>
<name>A0A0G4IZV8_PLABS</name>
<dbReference type="InterPro" id="IPR036291">
    <property type="entry name" value="NAD(P)-bd_dom_sf"/>
</dbReference>
<evidence type="ECO:0000259" key="6">
    <source>
        <dbReference type="SMART" id="SM00829"/>
    </source>
</evidence>
<dbReference type="InterPro" id="IPR013149">
    <property type="entry name" value="ADH-like_C"/>
</dbReference>
<dbReference type="InterPro" id="IPR013154">
    <property type="entry name" value="ADH-like_N"/>
</dbReference>
<dbReference type="EMBL" id="OVEO01000016">
    <property type="protein sequence ID" value="SPR01216.1"/>
    <property type="molecule type" value="Genomic_DNA"/>
</dbReference>
<accession>A0A0G4IZV8</accession>
<dbReference type="Pfam" id="PF00107">
    <property type="entry name" value="ADH_zinc_N"/>
    <property type="match status" value="1"/>
</dbReference>
<evidence type="ECO:0000256" key="3">
    <source>
        <dbReference type="ARBA" id="ARBA00022833"/>
    </source>
</evidence>
<dbReference type="EMBL" id="CDSF01000104">
    <property type="protein sequence ID" value="CEP00908.1"/>
    <property type="molecule type" value="Genomic_DNA"/>
</dbReference>
<proteinExistence type="inferred from homology"/>
<comment type="similarity">
    <text evidence="5">Belongs to the zinc-containing alcohol dehydrogenase family.</text>
</comment>
<dbReference type="CDD" id="cd05283">
    <property type="entry name" value="CAD1"/>
    <property type="match status" value="1"/>
</dbReference>
<protein>
    <recommendedName>
        <fullName evidence="6">Enoyl reductase (ER) domain-containing protein</fullName>
    </recommendedName>
</protein>
<keyword evidence="8" id="KW-0496">Mitochondrion</keyword>
<reference evidence="8 10" key="2">
    <citation type="submission" date="2018-03" db="EMBL/GenBank/DDBJ databases">
        <authorList>
            <person name="Fogelqvist J."/>
        </authorList>
    </citation>
    <scope>NUCLEOTIDE SEQUENCE [LARGE SCALE GENOMIC DNA]</scope>
</reference>
<dbReference type="InterPro" id="IPR020843">
    <property type="entry name" value="ER"/>
</dbReference>
<dbReference type="Proteomes" id="UP000039324">
    <property type="component" value="Unassembled WGS sequence"/>
</dbReference>
<evidence type="ECO:0000313" key="8">
    <source>
        <dbReference type="EMBL" id="SPR01216.1"/>
    </source>
</evidence>
<dbReference type="SUPFAM" id="SSF50129">
    <property type="entry name" value="GroES-like"/>
    <property type="match status" value="1"/>
</dbReference>
<reference evidence="7 9" key="1">
    <citation type="submission" date="2015-02" db="EMBL/GenBank/DDBJ databases">
        <authorList>
            <person name="Chooi Y.-H."/>
        </authorList>
    </citation>
    <scope>NUCLEOTIDE SEQUENCE [LARGE SCALE GENOMIC DNA]</scope>
    <source>
        <strain evidence="7">E3</strain>
    </source>
</reference>
<sequence>MIEAFAVMEAGGPVVPFQYTPLPLGSDQVEIAIDACGVCHSDLHQQCDDWGAANYPIVLGHEIIGRITAMGNNVHERYVGQRVGVGPQTGSCETCTECTSGREQLCAQRVKSYNSPTGDSRQPYTYGGFSKRIRVQAKWAFPIPENLDTKTAAPILCAGETTWSPFVTHSIGKGSVVGVIGIGGLGHIAIQIAHARGCQTTAISTSPDKADEARRLGADHFLNAKDPTEMALGANTFDFLLSTISADGIDWTPYLNLLRPGGVLCLVGLPGEVSFRPGALVTKELSFTGSYLVPPSQIPVMLQFVADHGIQALIEDLPMTAENCNVALKRVADNAARYRMVLVNPERS</sequence>
<evidence type="ECO:0000313" key="7">
    <source>
        <dbReference type="EMBL" id="CEP00908.1"/>
    </source>
</evidence>
<feature type="domain" description="Enoyl reductase (ER)" evidence="6">
    <location>
        <begin position="12"/>
        <end position="342"/>
    </location>
</feature>
<geneLocation type="mitochondrion" evidence="8"/>
<dbReference type="SMART" id="SM00829">
    <property type="entry name" value="PKS_ER"/>
    <property type="match status" value="1"/>
</dbReference>
<dbReference type="PROSITE" id="PS00059">
    <property type="entry name" value="ADH_ZINC"/>
    <property type="match status" value="1"/>
</dbReference>
<dbReference type="STRING" id="37360.A0A0G4IZV8"/>
<dbReference type="PANTHER" id="PTHR42683">
    <property type="entry name" value="ALDEHYDE REDUCTASE"/>
    <property type="match status" value="1"/>
</dbReference>
<evidence type="ECO:0000256" key="4">
    <source>
        <dbReference type="ARBA" id="ARBA00023002"/>
    </source>
</evidence>
<evidence type="ECO:0000313" key="9">
    <source>
        <dbReference type="Proteomes" id="UP000039324"/>
    </source>
</evidence>
<keyword evidence="3 5" id="KW-0862">Zinc</keyword>
<dbReference type="Gene3D" id="3.40.50.720">
    <property type="entry name" value="NAD(P)-binding Rossmann-like Domain"/>
    <property type="match status" value="1"/>
</dbReference>
<organism evidence="7 9">
    <name type="scientific">Plasmodiophora brassicae</name>
    <name type="common">Clubroot disease agent</name>
    <dbReference type="NCBI Taxonomy" id="37360"/>
    <lineage>
        <taxon>Eukaryota</taxon>
        <taxon>Sar</taxon>
        <taxon>Rhizaria</taxon>
        <taxon>Endomyxa</taxon>
        <taxon>Phytomyxea</taxon>
        <taxon>Plasmodiophorida</taxon>
        <taxon>Plasmodiophoridae</taxon>
        <taxon>Plasmodiophora</taxon>
    </lineage>
</organism>
<dbReference type="GO" id="GO:0016616">
    <property type="term" value="F:oxidoreductase activity, acting on the CH-OH group of donors, NAD or NADP as acceptor"/>
    <property type="evidence" value="ECO:0007669"/>
    <property type="project" value="InterPro"/>
</dbReference>
<keyword evidence="2 5" id="KW-0479">Metal-binding</keyword>
<comment type="cofactor">
    <cofactor evidence="1 5">
        <name>Zn(2+)</name>
        <dbReference type="ChEBI" id="CHEBI:29105"/>
    </cofactor>
</comment>
<gene>
    <name evidence="7" type="ORF">PBRA_008220</name>
    <name evidence="8" type="ORF">PLBR_LOCUS8431</name>
</gene>
<dbReference type="GO" id="GO:0008270">
    <property type="term" value="F:zinc ion binding"/>
    <property type="evidence" value="ECO:0007669"/>
    <property type="project" value="InterPro"/>
</dbReference>
<dbReference type="Gene3D" id="3.90.180.10">
    <property type="entry name" value="Medium-chain alcohol dehydrogenases, catalytic domain"/>
    <property type="match status" value="1"/>
</dbReference>
<dbReference type="FunFam" id="3.40.50.720:FF:000022">
    <property type="entry name" value="Cinnamyl alcohol dehydrogenase"/>
    <property type="match status" value="1"/>
</dbReference>
<dbReference type="InterPro" id="IPR011032">
    <property type="entry name" value="GroES-like_sf"/>
</dbReference>
<dbReference type="InterPro" id="IPR047109">
    <property type="entry name" value="CAD-like"/>
</dbReference>
<evidence type="ECO:0000256" key="5">
    <source>
        <dbReference type="RuleBase" id="RU361277"/>
    </source>
</evidence>
<dbReference type="OrthoDB" id="1879366at2759"/>
<dbReference type="SUPFAM" id="SSF51735">
    <property type="entry name" value="NAD(P)-binding Rossmann-fold domains"/>
    <property type="match status" value="1"/>
</dbReference>
<evidence type="ECO:0000256" key="1">
    <source>
        <dbReference type="ARBA" id="ARBA00001947"/>
    </source>
</evidence>
<evidence type="ECO:0000256" key="2">
    <source>
        <dbReference type="ARBA" id="ARBA00022723"/>
    </source>
</evidence>
<dbReference type="OMA" id="FARNEHK"/>
<dbReference type="InterPro" id="IPR002328">
    <property type="entry name" value="ADH_Zn_CS"/>
</dbReference>
<keyword evidence="4" id="KW-0560">Oxidoreductase</keyword>
<keyword evidence="9" id="KW-1185">Reference proteome</keyword>
<dbReference type="Pfam" id="PF08240">
    <property type="entry name" value="ADH_N"/>
    <property type="match status" value="1"/>
</dbReference>
<dbReference type="AlphaFoldDB" id="A0A0G4IZV8"/>